<dbReference type="PANTHER" id="PTHR30203">
    <property type="entry name" value="OUTER MEMBRANE CATION EFFLUX PROTEIN"/>
    <property type="match status" value="1"/>
</dbReference>
<evidence type="ECO:0000313" key="4">
    <source>
        <dbReference type="Proteomes" id="UP000245086"/>
    </source>
</evidence>
<keyword evidence="2" id="KW-0564">Palmitate</keyword>
<keyword evidence="2" id="KW-0472">Membrane</keyword>
<dbReference type="InterPro" id="IPR003423">
    <property type="entry name" value="OMP_efflux"/>
</dbReference>
<evidence type="ECO:0000256" key="2">
    <source>
        <dbReference type="RuleBase" id="RU362097"/>
    </source>
</evidence>
<dbReference type="GO" id="GO:0005886">
    <property type="term" value="C:plasma membrane"/>
    <property type="evidence" value="ECO:0007669"/>
    <property type="project" value="UniProtKB-SubCell"/>
</dbReference>
<dbReference type="InterPro" id="IPR010131">
    <property type="entry name" value="MdtP/NodT-like"/>
</dbReference>
<dbReference type="Gene3D" id="2.20.200.10">
    <property type="entry name" value="Outer membrane efflux proteins (OEP)"/>
    <property type="match status" value="1"/>
</dbReference>
<dbReference type="NCBIfam" id="TIGR01845">
    <property type="entry name" value="outer_NodT"/>
    <property type="match status" value="1"/>
</dbReference>
<comment type="subcellular location">
    <subcellularLocation>
        <location evidence="2">Cell membrane</location>
        <topology evidence="2">Lipid-anchor</topology>
    </subcellularLocation>
</comment>
<keyword evidence="4" id="KW-1185">Reference proteome</keyword>
<protein>
    <submittedName>
        <fullName evidence="3">Cation efflux system protein CusC</fullName>
    </submittedName>
</protein>
<comment type="similarity">
    <text evidence="1 2">Belongs to the outer membrane factor (OMF) (TC 1.B.17) family.</text>
</comment>
<dbReference type="AlphaFoldDB" id="A0A2P2E796"/>
<accession>A0A2P2E796</accession>
<proteinExistence type="inferred from homology"/>
<dbReference type="Pfam" id="PF02321">
    <property type="entry name" value="OEP"/>
    <property type="match status" value="2"/>
</dbReference>
<keyword evidence="2" id="KW-0449">Lipoprotein</keyword>
<sequence length="495" mass="51422">MSTSAAKFRMAPLSQNFRRVATYGSLVGLAALGGCAADGNLGFPALGAPKVAAQVSELPDAFRDMPPAPAGDSAAWWASFADPTLDQLVRAALAESISVQLANQRLIEARNTGRSTIAGFAPRLTATGAADTEYAVGDNRLTSATGDKVVQQTTGSANVRATWEVPLFGRFGSALAGAKANEAGARASLEAAKIAIIADLAAAYVDLRNAQQSLAYLTEDLARADAVANIASAREAAGLISRADKGLSQGQAAQLRQRVPDAELRVRGALDRIAILRGVVPGSLDQLLAPVKDFTFRAEAPTVDAVPANFVRRRLDVARAEQDAILQAAAVGIARADMYPSLSIVGTITSLSSLAGNPLAQAAVETASSTPAISIPLFDLGQRRASLRTANARFEQALLSYRSTTLNAIAEGQNALSAYEQAKLRAAAGLEAERAAEVRFNATLASFNAGLASFQDRLEAESALATARQSRLASQAQLSDAAIGLYRTFAGSPGI</sequence>
<reference evidence="3 4" key="1">
    <citation type="journal article" date="2018" name="Genome Announc.">
        <title>Draft Genome Sequence of "Candidatus Phycosocius bacilliformis," an Alphaproteobacterial Ectosymbiont of the Hydrocarbon-Producing Green Alga Botryococcus braunii.</title>
        <authorList>
            <person name="Tanabe Y."/>
            <person name="Yamaguchi H."/>
            <person name="Watanabe M.M."/>
        </authorList>
    </citation>
    <scope>NUCLEOTIDE SEQUENCE [LARGE SCALE GENOMIC DNA]</scope>
    <source>
        <strain evidence="3 4">BOTRYCO-2</strain>
    </source>
</reference>
<keyword evidence="2" id="KW-1134">Transmembrane beta strand</keyword>
<dbReference type="Gene3D" id="1.20.1600.10">
    <property type="entry name" value="Outer membrane efflux proteins (OEP)"/>
    <property type="match status" value="1"/>
</dbReference>
<dbReference type="GO" id="GO:0015562">
    <property type="term" value="F:efflux transmembrane transporter activity"/>
    <property type="evidence" value="ECO:0007669"/>
    <property type="project" value="InterPro"/>
</dbReference>
<dbReference type="EMBL" id="BFBR01000001">
    <property type="protein sequence ID" value="GBF56936.1"/>
    <property type="molecule type" value="Genomic_DNA"/>
</dbReference>
<evidence type="ECO:0000313" key="3">
    <source>
        <dbReference type="EMBL" id="GBF56936.1"/>
    </source>
</evidence>
<name>A0A2P2E796_9PROT</name>
<keyword evidence="2" id="KW-0812">Transmembrane</keyword>
<comment type="caution">
    <text evidence="3">The sequence shown here is derived from an EMBL/GenBank/DDBJ whole genome shotgun (WGS) entry which is preliminary data.</text>
</comment>
<dbReference type="RefSeq" id="WP_192576130.1">
    <property type="nucleotide sequence ID" value="NZ_BFBR01000001.1"/>
</dbReference>
<dbReference type="SUPFAM" id="SSF56954">
    <property type="entry name" value="Outer membrane efflux proteins (OEP)"/>
    <property type="match status" value="1"/>
</dbReference>
<dbReference type="Proteomes" id="UP000245086">
    <property type="component" value="Unassembled WGS sequence"/>
</dbReference>
<dbReference type="PROSITE" id="PS51257">
    <property type="entry name" value="PROKAR_LIPOPROTEIN"/>
    <property type="match status" value="1"/>
</dbReference>
<evidence type="ECO:0000256" key="1">
    <source>
        <dbReference type="ARBA" id="ARBA00007613"/>
    </source>
</evidence>
<gene>
    <name evidence="3" type="primary">cusC</name>
    <name evidence="3" type="ORF">PbB2_00593</name>
</gene>
<organism evidence="3 4">
    <name type="scientific">Candidatus Phycosocius bacilliformis</name>
    <dbReference type="NCBI Taxonomy" id="1445552"/>
    <lineage>
        <taxon>Bacteria</taxon>
        <taxon>Pseudomonadati</taxon>
        <taxon>Pseudomonadota</taxon>
        <taxon>Alphaproteobacteria</taxon>
        <taxon>Caulobacterales</taxon>
        <taxon>Caulobacterales incertae sedis</taxon>
        <taxon>Candidatus Phycosocius</taxon>
    </lineage>
</organism>